<keyword evidence="1" id="KW-0472">Membrane</keyword>
<feature type="transmembrane region" description="Helical" evidence="1">
    <location>
        <begin position="140"/>
        <end position="160"/>
    </location>
</feature>
<protein>
    <submittedName>
        <fullName evidence="2">Uncharacterized protein</fullName>
    </submittedName>
</protein>
<dbReference type="KEGG" id="ccb:Clocel_3388"/>
<keyword evidence="3" id="KW-1185">Reference proteome</keyword>
<accession>D9SV93</accession>
<dbReference type="AlphaFoldDB" id="D9SV93"/>
<feature type="transmembrane region" description="Helical" evidence="1">
    <location>
        <begin position="110"/>
        <end position="133"/>
    </location>
</feature>
<dbReference type="HOGENOM" id="CLU_1364197_0_0_9"/>
<keyword evidence="1" id="KW-1133">Transmembrane helix</keyword>
<reference evidence="2 3" key="1">
    <citation type="submission" date="2010-08" db="EMBL/GenBank/DDBJ databases">
        <title>Complete sequence of Clostridium cellulovorans 743B.</title>
        <authorList>
            <consortium name="US DOE Joint Genome Institute"/>
            <person name="Lucas S."/>
            <person name="Copeland A."/>
            <person name="Lapidus A."/>
            <person name="Cheng J.-F."/>
            <person name="Bruce D."/>
            <person name="Goodwin L."/>
            <person name="Pitluck S."/>
            <person name="Chertkov O."/>
            <person name="Detter J.C."/>
            <person name="Han C."/>
            <person name="Tapia R."/>
            <person name="Land M."/>
            <person name="Hauser L."/>
            <person name="Chang Y.-J."/>
            <person name="Jeffries C."/>
            <person name="Kyrpides N."/>
            <person name="Ivanova N."/>
            <person name="Mikhailova N."/>
            <person name="Hemme C.L."/>
            <person name="Woyke T."/>
        </authorList>
    </citation>
    <scope>NUCLEOTIDE SEQUENCE [LARGE SCALE GENOMIC DNA]</scope>
    <source>
        <strain evidence="3">ATCC 35296 / DSM 3052 / OCM 3 / 743B</strain>
    </source>
</reference>
<gene>
    <name evidence="2" type="ordered locus">Clocel_3388</name>
</gene>
<evidence type="ECO:0000256" key="1">
    <source>
        <dbReference type="SAM" id="Phobius"/>
    </source>
</evidence>
<name>D9SV93_CLOC7</name>
<evidence type="ECO:0000313" key="2">
    <source>
        <dbReference type="EMBL" id="ADL53067.1"/>
    </source>
</evidence>
<dbReference type="Proteomes" id="UP000002730">
    <property type="component" value="Chromosome"/>
</dbReference>
<dbReference type="STRING" id="573061.Clocel_3388"/>
<feature type="transmembrane region" description="Helical" evidence="1">
    <location>
        <begin position="172"/>
        <end position="192"/>
    </location>
</feature>
<evidence type="ECO:0000313" key="3">
    <source>
        <dbReference type="Proteomes" id="UP000002730"/>
    </source>
</evidence>
<keyword evidence="1" id="KW-0812">Transmembrane</keyword>
<organism evidence="2 3">
    <name type="scientific">Clostridium cellulovorans (strain ATCC 35296 / DSM 3052 / OCM 3 / 743B)</name>
    <dbReference type="NCBI Taxonomy" id="573061"/>
    <lineage>
        <taxon>Bacteria</taxon>
        <taxon>Bacillati</taxon>
        <taxon>Bacillota</taxon>
        <taxon>Clostridia</taxon>
        <taxon>Eubacteriales</taxon>
        <taxon>Clostridiaceae</taxon>
        <taxon>Clostridium</taxon>
    </lineage>
</organism>
<dbReference type="EMBL" id="CP002160">
    <property type="protein sequence ID" value="ADL53067.1"/>
    <property type="molecule type" value="Genomic_DNA"/>
</dbReference>
<feature type="transmembrane region" description="Helical" evidence="1">
    <location>
        <begin position="68"/>
        <end position="90"/>
    </location>
</feature>
<sequence>MSIDYYKFYPLFTMFVGLISFLIVGTVAGLISLEINEGMILLLGLPIGSLLMLFILSKLDRDKILAVIIRSLLGGFAGFLSGFIIGELLVEVIGFIIPSLKNLEQVKAQIVPNIVALSIADAIYGIFIGHLLYGRKSIKFFALICAIASIPFGILVSMSIDVDWIDFEQNLLFMLVSFGTTTGLAIGFYSLLKRVKANKG</sequence>
<proteinExistence type="predicted"/>
<feature type="transmembrane region" description="Helical" evidence="1">
    <location>
        <begin position="12"/>
        <end position="33"/>
    </location>
</feature>
<feature type="transmembrane region" description="Helical" evidence="1">
    <location>
        <begin position="39"/>
        <end position="56"/>
    </location>
</feature>